<evidence type="ECO:0000313" key="3">
    <source>
        <dbReference type="Proteomes" id="UP001140510"/>
    </source>
</evidence>
<comment type="caution">
    <text evidence="2">The sequence shown here is derived from an EMBL/GenBank/DDBJ whole genome shotgun (WGS) entry which is preliminary data.</text>
</comment>
<dbReference type="Pfam" id="PF13673">
    <property type="entry name" value="Acetyltransf_10"/>
    <property type="match status" value="1"/>
</dbReference>
<accession>A0A9W9D8P7</accession>
<name>A0A9W9D8P7_9PLEO</name>
<reference evidence="2" key="1">
    <citation type="submission" date="2022-10" db="EMBL/GenBank/DDBJ databases">
        <title>Tapping the CABI collections for fungal endophytes: first genome assemblies for Collariella, Neodidymelliopsis, Ascochyta clinopodiicola, Didymella pomorum, Didymosphaeria variabile, Neocosmospora piperis and Neocucurbitaria cava.</title>
        <authorList>
            <person name="Hill R."/>
        </authorList>
    </citation>
    <scope>NUCLEOTIDE SEQUENCE</scope>
    <source>
        <strain evidence="2">IMI 355091</strain>
    </source>
</reference>
<dbReference type="Gene3D" id="3.40.630.30">
    <property type="match status" value="1"/>
</dbReference>
<protein>
    <recommendedName>
        <fullName evidence="1">N-acetyltransferase domain-containing protein</fullName>
    </recommendedName>
</protein>
<dbReference type="SUPFAM" id="SSF55729">
    <property type="entry name" value="Acyl-CoA N-acyltransferases (Nat)"/>
    <property type="match status" value="1"/>
</dbReference>
<feature type="domain" description="N-acetyltransferase" evidence="1">
    <location>
        <begin position="19"/>
        <end position="205"/>
    </location>
</feature>
<organism evidence="2 3">
    <name type="scientific">Didymella pomorum</name>
    <dbReference type="NCBI Taxonomy" id="749634"/>
    <lineage>
        <taxon>Eukaryota</taxon>
        <taxon>Fungi</taxon>
        <taxon>Dikarya</taxon>
        <taxon>Ascomycota</taxon>
        <taxon>Pezizomycotina</taxon>
        <taxon>Dothideomycetes</taxon>
        <taxon>Pleosporomycetidae</taxon>
        <taxon>Pleosporales</taxon>
        <taxon>Pleosporineae</taxon>
        <taxon>Didymellaceae</taxon>
        <taxon>Didymella</taxon>
    </lineage>
</organism>
<evidence type="ECO:0000259" key="1">
    <source>
        <dbReference type="PROSITE" id="PS51186"/>
    </source>
</evidence>
<gene>
    <name evidence="2" type="ORF">N0V91_005123</name>
</gene>
<keyword evidence="3" id="KW-1185">Reference proteome</keyword>
<dbReference type="EMBL" id="JAPEVA010000033">
    <property type="protein sequence ID" value="KAJ4405605.1"/>
    <property type="molecule type" value="Genomic_DNA"/>
</dbReference>
<dbReference type="AlphaFoldDB" id="A0A9W9D8P7"/>
<proteinExistence type="predicted"/>
<dbReference type="CDD" id="cd04301">
    <property type="entry name" value="NAT_SF"/>
    <property type="match status" value="1"/>
</dbReference>
<dbReference type="InterPro" id="IPR000182">
    <property type="entry name" value="GNAT_dom"/>
</dbReference>
<dbReference type="InterPro" id="IPR016181">
    <property type="entry name" value="Acyl_CoA_acyltransferase"/>
</dbReference>
<evidence type="ECO:0000313" key="2">
    <source>
        <dbReference type="EMBL" id="KAJ4405605.1"/>
    </source>
</evidence>
<dbReference type="Proteomes" id="UP001140510">
    <property type="component" value="Unassembled WGS sequence"/>
</dbReference>
<dbReference type="GO" id="GO:0016747">
    <property type="term" value="F:acyltransferase activity, transferring groups other than amino-acyl groups"/>
    <property type="evidence" value="ECO:0007669"/>
    <property type="project" value="InterPro"/>
</dbReference>
<dbReference type="PROSITE" id="PS51186">
    <property type="entry name" value="GNAT"/>
    <property type="match status" value="1"/>
</dbReference>
<dbReference type="OrthoDB" id="41532at2759"/>
<sequence>MAYHDPIADAKAQEATQKYTFRPAKMDDIPALQQMIGESLRALGKGYYTDAELDGSIGFLFGPDTVLIRDQTYYILHPTTSPNTIAACGGWSFRQTLYGGSNAPSTLRMPAKRNPLTDRASIRAIFTSPAFARQGLGTMMMRHCEARAAEGNEETGGFGRLEMGATLSGVGLYERCGYVRSGREDVVRCPNGEGIRVVHMVKNLQEAP</sequence>